<sequence length="392" mass="40832">MNEGVFVVEAKRTPFGSFNGMLSEIDAPRLAATVMQGMLSSAGLSGETVDEVIIGQVLSGGCGQAPARQAMRAAGIPDSAPALTINKVCGSGLKAVMLACDSIRLGNSDIVMAGGMENMSLAPYILKKGRSGYRMGHGELLDLMIYDGLQDPYTGRHMGEIGEDSVARAGLTRDEQDAFASRSYQLAQAAVTTGTFADEIIAVVKKGKKGDEVVDSDEEPFKGDAGKLSQLRTVFRKDGTITAGNASTINDGAALLLLSSEAGLKKHGLSPKARIVAYATESRHPDNFPEAPIGAIEKVCSRAGLSVADIDLFEINEAFASVALLAIKALGLPLEKVNVNGGACAIGHPIGASGGRLAATLIRELHRRNARYGLATLCIGGGEAVAVVFERV</sequence>
<protein>
    <submittedName>
        <fullName evidence="7">Thiolase family protein</fullName>
    </submittedName>
</protein>
<keyword evidence="2 4" id="KW-0808">Transferase</keyword>
<reference evidence="7 8" key="1">
    <citation type="submission" date="2021-05" db="EMBL/GenBank/DDBJ databases">
        <title>The draft genome of Geobacter chapellei DSM 13688.</title>
        <authorList>
            <person name="Xu Z."/>
            <person name="Masuda Y."/>
            <person name="Itoh H."/>
            <person name="Senoo K."/>
        </authorList>
    </citation>
    <scope>NUCLEOTIDE SEQUENCE [LARGE SCALE GENOMIC DNA]</scope>
    <source>
        <strain evidence="7 8">DSM 13688</strain>
    </source>
</reference>
<dbReference type="PANTHER" id="PTHR18919:SF138">
    <property type="entry name" value="ACETYL-COA C-ACETYLTRANSFERASE"/>
    <property type="match status" value="1"/>
</dbReference>
<comment type="caution">
    <text evidence="7">The sequence shown here is derived from an EMBL/GenBank/DDBJ whole genome shotgun (WGS) entry which is preliminary data.</text>
</comment>
<keyword evidence="3 4" id="KW-0012">Acyltransferase</keyword>
<evidence type="ECO:0000256" key="2">
    <source>
        <dbReference type="ARBA" id="ARBA00022679"/>
    </source>
</evidence>
<evidence type="ECO:0000259" key="6">
    <source>
        <dbReference type="Pfam" id="PF02803"/>
    </source>
</evidence>
<dbReference type="RefSeq" id="WP_214300572.1">
    <property type="nucleotide sequence ID" value="NZ_JAHDYS010000015.1"/>
</dbReference>
<organism evidence="7 8">
    <name type="scientific">Pelotalea chapellei</name>
    <dbReference type="NCBI Taxonomy" id="44671"/>
    <lineage>
        <taxon>Bacteria</taxon>
        <taxon>Pseudomonadati</taxon>
        <taxon>Thermodesulfobacteriota</taxon>
        <taxon>Desulfuromonadia</taxon>
        <taxon>Geobacterales</taxon>
        <taxon>Geobacteraceae</taxon>
        <taxon>Pelotalea</taxon>
    </lineage>
</organism>
<dbReference type="NCBIfam" id="TIGR01930">
    <property type="entry name" value="AcCoA-C-Actrans"/>
    <property type="match status" value="1"/>
</dbReference>
<dbReference type="PIRSF" id="PIRSF000429">
    <property type="entry name" value="Ac-CoA_Ac_transf"/>
    <property type="match status" value="1"/>
</dbReference>
<dbReference type="Pfam" id="PF02803">
    <property type="entry name" value="Thiolase_C"/>
    <property type="match status" value="1"/>
</dbReference>
<dbReference type="Gene3D" id="3.40.47.10">
    <property type="match status" value="2"/>
</dbReference>
<dbReference type="InterPro" id="IPR016039">
    <property type="entry name" value="Thiolase-like"/>
</dbReference>
<dbReference type="InterPro" id="IPR020616">
    <property type="entry name" value="Thiolase_N"/>
</dbReference>
<feature type="domain" description="Thiolase C-terminal" evidence="6">
    <location>
        <begin position="270"/>
        <end position="391"/>
    </location>
</feature>
<keyword evidence="8" id="KW-1185">Reference proteome</keyword>
<gene>
    <name evidence="7" type="ORF">KJB30_14465</name>
</gene>
<dbReference type="InterPro" id="IPR020610">
    <property type="entry name" value="Thiolase_AS"/>
</dbReference>
<evidence type="ECO:0000313" key="7">
    <source>
        <dbReference type="EMBL" id="MBT1072995.1"/>
    </source>
</evidence>
<evidence type="ECO:0000256" key="4">
    <source>
        <dbReference type="RuleBase" id="RU003557"/>
    </source>
</evidence>
<feature type="domain" description="Thiolase N-terminal" evidence="5">
    <location>
        <begin position="5"/>
        <end position="261"/>
    </location>
</feature>
<dbReference type="Proteomes" id="UP000784128">
    <property type="component" value="Unassembled WGS sequence"/>
</dbReference>
<dbReference type="Pfam" id="PF00108">
    <property type="entry name" value="Thiolase_N"/>
    <property type="match status" value="1"/>
</dbReference>
<name>A0ABS5UBE3_9BACT</name>
<accession>A0ABS5UBE3</accession>
<proteinExistence type="inferred from homology"/>
<dbReference type="CDD" id="cd00751">
    <property type="entry name" value="thiolase"/>
    <property type="match status" value="1"/>
</dbReference>
<dbReference type="InterPro" id="IPR002155">
    <property type="entry name" value="Thiolase"/>
</dbReference>
<dbReference type="PROSITE" id="PS00098">
    <property type="entry name" value="THIOLASE_1"/>
    <property type="match status" value="1"/>
</dbReference>
<evidence type="ECO:0000259" key="5">
    <source>
        <dbReference type="Pfam" id="PF00108"/>
    </source>
</evidence>
<dbReference type="PANTHER" id="PTHR18919">
    <property type="entry name" value="ACETYL-COA C-ACYLTRANSFERASE"/>
    <property type="match status" value="1"/>
</dbReference>
<dbReference type="SUPFAM" id="SSF53901">
    <property type="entry name" value="Thiolase-like"/>
    <property type="match status" value="2"/>
</dbReference>
<comment type="similarity">
    <text evidence="1 4">Belongs to the thiolase-like superfamily. Thiolase family.</text>
</comment>
<dbReference type="EMBL" id="JAHDYS010000015">
    <property type="protein sequence ID" value="MBT1072995.1"/>
    <property type="molecule type" value="Genomic_DNA"/>
</dbReference>
<evidence type="ECO:0000313" key="8">
    <source>
        <dbReference type="Proteomes" id="UP000784128"/>
    </source>
</evidence>
<evidence type="ECO:0000256" key="3">
    <source>
        <dbReference type="ARBA" id="ARBA00023315"/>
    </source>
</evidence>
<dbReference type="PROSITE" id="PS00099">
    <property type="entry name" value="THIOLASE_3"/>
    <property type="match status" value="1"/>
</dbReference>
<dbReference type="InterPro" id="IPR020617">
    <property type="entry name" value="Thiolase_C"/>
</dbReference>
<dbReference type="InterPro" id="IPR020615">
    <property type="entry name" value="Thiolase_acyl_enz_int_AS"/>
</dbReference>
<evidence type="ECO:0000256" key="1">
    <source>
        <dbReference type="ARBA" id="ARBA00010982"/>
    </source>
</evidence>